<evidence type="ECO:0000313" key="2">
    <source>
        <dbReference type="EMBL" id="CAB4679872.1"/>
    </source>
</evidence>
<organism evidence="2">
    <name type="scientific">freshwater metagenome</name>
    <dbReference type="NCBI Taxonomy" id="449393"/>
    <lineage>
        <taxon>unclassified sequences</taxon>
        <taxon>metagenomes</taxon>
        <taxon>ecological metagenomes</taxon>
    </lineage>
</organism>
<feature type="transmembrane region" description="Helical" evidence="1">
    <location>
        <begin position="197"/>
        <end position="221"/>
    </location>
</feature>
<dbReference type="AlphaFoldDB" id="A0A6J6N144"/>
<protein>
    <submittedName>
        <fullName evidence="2">Unannotated protein</fullName>
    </submittedName>
</protein>
<sequence>MPVTGTHSLMTAMFLVAIAQPLAKGSNEHLSTLFISISFLFFMLRMRVTDEFKDAHHDSSNYPNRPVQRGIITKRQLVAIGVISLLVELTAVLLAGSIQSNQMSAIYYLLILGYSVLTGFEFFMADYLEQHFNLYFILHQAIFILYPLWVFNIFGTGFSLTVLVASLIFVLFMASMEIMRKYELRYNPSGEVVMDTYLAVWGSAAFWLMFVISVFGPIALAMYFSSSWLYVIAGTAFALLLAFRKKNDAVRGIVAISFIATSLVIYFS</sequence>
<feature type="transmembrane region" description="Helical" evidence="1">
    <location>
        <begin position="250"/>
        <end position="267"/>
    </location>
</feature>
<name>A0A6J6N144_9ZZZZ</name>
<keyword evidence="1" id="KW-1133">Transmembrane helix</keyword>
<gene>
    <name evidence="2" type="ORF">UFOPK2373_00173</name>
</gene>
<evidence type="ECO:0000256" key="1">
    <source>
        <dbReference type="SAM" id="Phobius"/>
    </source>
</evidence>
<feature type="transmembrane region" description="Helical" evidence="1">
    <location>
        <begin position="227"/>
        <end position="243"/>
    </location>
</feature>
<reference evidence="2" key="1">
    <citation type="submission" date="2020-05" db="EMBL/GenBank/DDBJ databases">
        <authorList>
            <person name="Chiriac C."/>
            <person name="Salcher M."/>
            <person name="Ghai R."/>
            <person name="Kavagutti S V."/>
        </authorList>
    </citation>
    <scope>NUCLEOTIDE SEQUENCE</scope>
</reference>
<keyword evidence="1" id="KW-0812">Transmembrane</keyword>
<feature type="transmembrane region" description="Helical" evidence="1">
    <location>
        <begin position="105"/>
        <end position="125"/>
    </location>
</feature>
<feature type="transmembrane region" description="Helical" evidence="1">
    <location>
        <begin position="157"/>
        <end position="176"/>
    </location>
</feature>
<proteinExistence type="predicted"/>
<accession>A0A6J6N144</accession>
<keyword evidence="1" id="KW-0472">Membrane</keyword>
<feature type="transmembrane region" description="Helical" evidence="1">
    <location>
        <begin position="77"/>
        <end position="99"/>
    </location>
</feature>
<dbReference type="EMBL" id="CAEZXL010000015">
    <property type="protein sequence ID" value="CAB4679872.1"/>
    <property type="molecule type" value="Genomic_DNA"/>
</dbReference>
<feature type="transmembrane region" description="Helical" evidence="1">
    <location>
        <begin position="132"/>
        <end position="151"/>
    </location>
</feature>